<dbReference type="InterPro" id="IPR002935">
    <property type="entry name" value="SAM_O-MeTrfase"/>
</dbReference>
<dbReference type="EMBL" id="BIFH01000057">
    <property type="protein sequence ID" value="GCE02087.1"/>
    <property type="molecule type" value="Genomic_DNA"/>
</dbReference>
<dbReference type="InterPro" id="IPR029063">
    <property type="entry name" value="SAM-dependent_MTases_sf"/>
</dbReference>
<evidence type="ECO:0000256" key="3">
    <source>
        <dbReference type="ARBA" id="ARBA00022691"/>
    </source>
</evidence>
<dbReference type="AlphaFoldDB" id="A0A401Z5K4"/>
<keyword evidence="1 5" id="KW-0489">Methyltransferase</keyword>
<proteinExistence type="predicted"/>
<dbReference type="GO" id="GO:0032259">
    <property type="term" value="P:methylation"/>
    <property type="evidence" value="ECO:0007669"/>
    <property type="project" value="UniProtKB-KW"/>
</dbReference>
<dbReference type="Proteomes" id="UP000286931">
    <property type="component" value="Unassembled WGS sequence"/>
</dbReference>
<keyword evidence="3" id="KW-0949">S-adenosyl-L-methionine</keyword>
<dbReference type="RefSeq" id="WP_126643642.1">
    <property type="nucleotide sequence ID" value="NZ_BIFH01000057.1"/>
</dbReference>
<dbReference type="EMBL" id="BIFH01000058">
    <property type="protein sequence ID" value="GCE02125.1"/>
    <property type="molecule type" value="Genomic_DNA"/>
</dbReference>
<dbReference type="GO" id="GO:0008757">
    <property type="term" value="F:S-adenosylmethionine-dependent methyltransferase activity"/>
    <property type="evidence" value="ECO:0007669"/>
    <property type="project" value="TreeGrafter"/>
</dbReference>
<comment type="caution">
    <text evidence="5">The sequence shown here is derived from an EMBL/GenBank/DDBJ whole genome shotgun (WGS) entry which is preliminary data.</text>
</comment>
<reference evidence="5 6" key="1">
    <citation type="submission" date="2018-12" db="EMBL/GenBank/DDBJ databases">
        <title>Draft genome sequence of Embleya hyalina NBRC 13850T.</title>
        <authorList>
            <person name="Komaki H."/>
            <person name="Hosoyama A."/>
            <person name="Kimura A."/>
            <person name="Ichikawa N."/>
            <person name="Tamura T."/>
        </authorList>
    </citation>
    <scope>NUCLEOTIDE SEQUENCE [LARGE SCALE GENOMIC DNA]</scope>
    <source>
        <strain evidence="5 6">NBRC 13850</strain>
    </source>
</reference>
<sequence length="223" mass="24318">MSFDKQVRVTPELYDYVLDHSLAPDPAQRTVIERTRGMGGLAQLQVPAEQGALLTLLSGVVRPRVAVEVGTFTGYSALCIAKGLAADGRLLCCDVSEEWTEIARETWREAGVADRIDLRIAPALETLDALPSHPHIDLAFIDANKDGYISYWEALVPRMRPNGLLIADNVLYDGQVLAPNGDPTPAAVHAFNEHVKADRRVEPVMLPVADGITLARVKALDED</sequence>
<evidence type="ECO:0000313" key="5">
    <source>
        <dbReference type="EMBL" id="GCE02125.1"/>
    </source>
</evidence>
<dbReference type="Pfam" id="PF01596">
    <property type="entry name" value="Methyltransf_3"/>
    <property type="match status" value="1"/>
</dbReference>
<dbReference type="Gene3D" id="3.40.50.150">
    <property type="entry name" value="Vaccinia Virus protein VP39"/>
    <property type="match status" value="1"/>
</dbReference>
<organism evidence="5 6">
    <name type="scientific">Embleya hyalina</name>
    <dbReference type="NCBI Taxonomy" id="516124"/>
    <lineage>
        <taxon>Bacteria</taxon>
        <taxon>Bacillati</taxon>
        <taxon>Actinomycetota</taxon>
        <taxon>Actinomycetes</taxon>
        <taxon>Kitasatosporales</taxon>
        <taxon>Streptomycetaceae</taxon>
        <taxon>Embleya</taxon>
    </lineage>
</organism>
<keyword evidence="6" id="KW-1185">Reference proteome</keyword>
<protein>
    <submittedName>
        <fullName evidence="5">O-methyltransferase</fullName>
    </submittedName>
</protein>
<gene>
    <name evidence="4" type="ORF">EHYA_09864</name>
    <name evidence="5" type="ORF">EHYA_09902</name>
</gene>
<evidence type="ECO:0000256" key="1">
    <source>
        <dbReference type="ARBA" id="ARBA00022603"/>
    </source>
</evidence>
<evidence type="ECO:0000313" key="4">
    <source>
        <dbReference type="EMBL" id="GCE02087.1"/>
    </source>
</evidence>
<accession>A0A401Z5K4</accession>
<dbReference type="PROSITE" id="PS51682">
    <property type="entry name" value="SAM_OMT_I"/>
    <property type="match status" value="1"/>
</dbReference>
<evidence type="ECO:0000256" key="2">
    <source>
        <dbReference type="ARBA" id="ARBA00022679"/>
    </source>
</evidence>
<keyword evidence="2 5" id="KW-0808">Transferase</keyword>
<dbReference type="GO" id="GO:0008171">
    <property type="term" value="F:O-methyltransferase activity"/>
    <property type="evidence" value="ECO:0007669"/>
    <property type="project" value="InterPro"/>
</dbReference>
<evidence type="ECO:0000313" key="6">
    <source>
        <dbReference type="Proteomes" id="UP000286931"/>
    </source>
</evidence>
<dbReference type="OrthoDB" id="9799672at2"/>
<dbReference type="PANTHER" id="PTHR10509">
    <property type="entry name" value="O-METHYLTRANSFERASE-RELATED"/>
    <property type="match status" value="1"/>
</dbReference>
<dbReference type="InterPro" id="IPR050362">
    <property type="entry name" value="Cation-dep_OMT"/>
</dbReference>
<dbReference type="PANTHER" id="PTHR10509:SF14">
    <property type="entry name" value="CAFFEOYL-COA O-METHYLTRANSFERASE 3-RELATED"/>
    <property type="match status" value="1"/>
</dbReference>
<name>A0A401Z5K4_9ACTN</name>
<dbReference type="SUPFAM" id="SSF53335">
    <property type="entry name" value="S-adenosyl-L-methionine-dependent methyltransferases"/>
    <property type="match status" value="1"/>
</dbReference>